<sequence length="519" mass="59993">MEKHKQLKETLTSLNEDSTASDFFNAIRGIKGYNTQDIVNCLLANSSFCEKDINKGKYEESERIKKIRAEILDVIRISKAIQTGFCYDEKKEKFHFNANLFADYFLQRVVTCCDQHGILYVYNRGGYYQECNSVQLGKIVRTLMNEGYANSWRSGYEKEAIQAIQREAYYIEELNLDDDWINLENGMYNLKTHKLEEHHSKFLSTVRVPISFNENATCPKFLQFIKDIANDDEELIKVHQELLGYWLTTETKCEKAVYYYGRGANGKSVLANLVSILVGSENVSSVPLAQFSNNFGLEGIIGKTLNIAAENEMQGSRLNTEAFKSIVSGDGITINIKYRSPIVNYKSKCRLLFLGNELPDTTDLTQGYFRKFLIVPFKRTFTEAERNRNLLEELKEELPGIFNWAIEGLNRLKKQEYIFSHSKVIEDEMTKYRLAQNPVLHFFESSVEIETGSKIRRPSLYEAFQKWSQEQGMDSSALRSRQRFFKDFENVLDSKGIALNQKRINGYEYVVNISIKNFS</sequence>
<keyword evidence="6" id="KW-1185">Reference proteome</keyword>
<dbReference type="InterPro" id="IPR027417">
    <property type="entry name" value="P-loop_NTPase"/>
</dbReference>
<dbReference type="NCBIfam" id="TIGR01613">
    <property type="entry name" value="primase_Cterm"/>
    <property type="match status" value="1"/>
</dbReference>
<comment type="caution">
    <text evidence="5">The sequence shown here is derived from an EMBL/GenBank/DDBJ whole genome shotgun (WGS) entry which is preliminary data.</text>
</comment>
<dbReference type="GO" id="GO:0005524">
    <property type="term" value="F:ATP binding"/>
    <property type="evidence" value="ECO:0007669"/>
    <property type="project" value="UniProtKB-KW"/>
</dbReference>
<organism evidence="5 6">
    <name type="scientific">Heyndrickxia ginsengihumi</name>
    <dbReference type="NCBI Taxonomy" id="363870"/>
    <lineage>
        <taxon>Bacteria</taxon>
        <taxon>Bacillati</taxon>
        <taxon>Bacillota</taxon>
        <taxon>Bacilli</taxon>
        <taxon>Bacillales</taxon>
        <taxon>Bacillaceae</taxon>
        <taxon>Heyndrickxia</taxon>
    </lineage>
</organism>
<accession>A0A6M0P3V0</accession>
<evidence type="ECO:0000313" key="5">
    <source>
        <dbReference type="EMBL" id="NEY18570.1"/>
    </source>
</evidence>
<keyword evidence="1" id="KW-0547">Nucleotide-binding</keyword>
<dbReference type="Gene3D" id="3.40.50.300">
    <property type="entry name" value="P-loop containing nucleotide triphosphate hydrolases"/>
    <property type="match status" value="1"/>
</dbReference>
<dbReference type="Proteomes" id="UP000476934">
    <property type="component" value="Unassembled WGS sequence"/>
</dbReference>
<gene>
    <name evidence="5" type="ORF">G4D61_01120</name>
</gene>
<feature type="domain" description="SF3 helicase" evidence="4">
    <location>
        <begin position="234"/>
        <end position="390"/>
    </location>
</feature>
<reference evidence="5 6" key="2">
    <citation type="submission" date="2020-03" db="EMBL/GenBank/DDBJ databases">
        <title>Bacillus aquiflavi sp. nov., isolated from yellow water of strong flavor Chinese baijiu in Yibin region of China.</title>
        <authorList>
            <person name="Xie J."/>
        </authorList>
    </citation>
    <scope>NUCLEOTIDE SEQUENCE [LARGE SCALE GENOMIC DNA]</scope>
    <source>
        <strain evidence="5 6">Gsoil 114</strain>
    </source>
</reference>
<name>A0A6M0P3V0_9BACI</name>
<evidence type="ECO:0000256" key="2">
    <source>
        <dbReference type="ARBA" id="ARBA00022801"/>
    </source>
</evidence>
<evidence type="ECO:0000259" key="4">
    <source>
        <dbReference type="PROSITE" id="PS51206"/>
    </source>
</evidence>
<dbReference type="EMBL" id="JAAIWK010000001">
    <property type="protein sequence ID" value="NEY18570.1"/>
    <property type="molecule type" value="Genomic_DNA"/>
</dbReference>
<evidence type="ECO:0000313" key="6">
    <source>
        <dbReference type="Proteomes" id="UP000476934"/>
    </source>
</evidence>
<dbReference type="SUPFAM" id="SSF52540">
    <property type="entry name" value="P-loop containing nucleoside triphosphate hydrolases"/>
    <property type="match status" value="1"/>
</dbReference>
<dbReference type="PANTHER" id="PTHR35372:SF2">
    <property type="entry name" value="SF3 HELICASE DOMAIN-CONTAINING PROTEIN"/>
    <property type="match status" value="1"/>
</dbReference>
<protein>
    <submittedName>
        <fullName evidence="5">DNA primase</fullName>
    </submittedName>
</protein>
<dbReference type="InterPro" id="IPR006500">
    <property type="entry name" value="Helicase_put_C_phage/plasmid"/>
</dbReference>
<dbReference type="PROSITE" id="PS51206">
    <property type="entry name" value="SF3_HELICASE_1"/>
    <property type="match status" value="1"/>
</dbReference>
<dbReference type="InterPro" id="IPR014818">
    <property type="entry name" value="Phage/plasmid_primase_P4_C"/>
</dbReference>
<keyword evidence="2" id="KW-0378">Hydrolase</keyword>
<dbReference type="AlphaFoldDB" id="A0A6M0P3V0"/>
<reference evidence="5 6" key="1">
    <citation type="submission" date="2020-02" db="EMBL/GenBank/DDBJ databases">
        <authorList>
            <person name="Feng H."/>
        </authorList>
    </citation>
    <scope>NUCLEOTIDE SEQUENCE [LARGE SCALE GENOMIC DNA]</scope>
    <source>
        <strain evidence="5 6">Gsoil 114</strain>
    </source>
</reference>
<dbReference type="Pfam" id="PF08706">
    <property type="entry name" value="D5_N"/>
    <property type="match status" value="1"/>
</dbReference>
<evidence type="ECO:0000256" key="3">
    <source>
        <dbReference type="ARBA" id="ARBA00022840"/>
    </source>
</evidence>
<dbReference type="SMART" id="SM00885">
    <property type="entry name" value="D5_N"/>
    <property type="match status" value="1"/>
</dbReference>
<evidence type="ECO:0000256" key="1">
    <source>
        <dbReference type="ARBA" id="ARBA00022741"/>
    </source>
</evidence>
<dbReference type="InterPro" id="IPR014015">
    <property type="entry name" value="Helicase_SF3_DNA-vir"/>
</dbReference>
<dbReference type="InterPro" id="IPR051620">
    <property type="entry name" value="ORF904-like_C"/>
</dbReference>
<dbReference type="PANTHER" id="PTHR35372">
    <property type="entry name" value="ATP BINDING PROTEIN-RELATED"/>
    <property type="match status" value="1"/>
</dbReference>
<keyword evidence="3" id="KW-0067">ATP-binding</keyword>
<dbReference type="InterPro" id="IPR045455">
    <property type="entry name" value="NrS-1_pol-like_helicase"/>
</dbReference>
<dbReference type="Pfam" id="PF19263">
    <property type="entry name" value="DUF5906"/>
    <property type="match status" value="1"/>
</dbReference>
<proteinExistence type="predicted"/>
<dbReference type="GO" id="GO:0016787">
    <property type="term" value="F:hydrolase activity"/>
    <property type="evidence" value="ECO:0007669"/>
    <property type="project" value="UniProtKB-KW"/>
</dbReference>